<dbReference type="CDD" id="cd08054">
    <property type="entry name" value="gp6"/>
    <property type="match status" value="1"/>
</dbReference>
<dbReference type="InterPro" id="IPR006450">
    <property type="entry name" value="Phage_HK97_gp6-like"/>
</dbReference>
<reference evidence="2" key="1">
    <citation type="submission" date="2016-11" db="EMBL/GenBank/DDBJ databases">
        <authorList>
            <person name="Varghese N."/>
            <person name="Submissions S."/>
        </authorList>
    </citation>
    <scope>NUCLEOTIDE SEQUENCE [LARGE SCALE GENOMIC DNA]</scope>
    <source>
        <strain evidence="2">C3</strain>
    </source>
</reference>
<protein>
    <submittedName>
        <fullName evidence="1">Phage gp6-like head-tail connector protein</fullName>
    </submittedName>
</protein>
<dbReference type="Gene3D" id="1.10.3230.30">
    <property type="entry name" value="Phage gp6-like head-tail connector protein"/>
    <property type="match status" value="1"/>
</dbReference>
<dbReference type="Proteomes" id="UP000182958">
    <property type="component" value="Unassembled WGS sequence"/>
</dbReference>
<dbReference type="AlphaFoldDB" id="A0A1K1M4H4"/>
<accession>A0A1K1M4H4</accession>
<sequence>MIVGLPKAKEYLRIDSEAEDALVRKLLRASEQLCMDVSRLSADEFKACGAVGKTAVLYTLGYLYEHRAEADHTALTKTLRSLLMGVRREGF</sequence>
<name>A0A1K1M4H4_SELRU</name>
<dbReference type="EMBL" id="FPJA01000004">
    <property type="protein sequence ID" value="SFW18011.1"/>
    <property type="molecule type" value="Genomic_DNA"/>
</dbReference>
<evidence type="ECO:0000313" key="1">
    <source>
        <dbReference type="EMBL" id="SFW18011.1"/>
    </source>
</evidence>
<proteinExistence type="predicted"/>
<dbReference type="NCBIfam" id="TIGR01560">
    <property type="entry name" value="put_DNA_pack"/>
    <property type="match status" value="1"/>
</dbReference>
<dbReference type="RefSeq" id="WP_072305433.1">
    <property type="nucleotide sequence ID" value="NZ_FPJA01000004.1"/>
</dbReference>
<organism evidence="1 2">
    <name type="scientific">Selenomonas ruminantium</name>
    <dbReference type="NCBI Taxonomy" id="971"/>
    <lineage>
        <taxon>Bacteria</taxon>
        <taxon>Bacillati</taxon>
        <taxon>Bacillota</taxon>
        <taxon>Negativicutes</taxon>
        <taxon>Selenomonadales</taxon>
        <taxon>Selenomonadaceae</taxon>
        <taxon>Selenomonas</taxon>
    </lineage>
</organism>
<gene>
    <name evidence="1" type="ORF">SAMN02910323_0569</name>
</gene>
<evidence type="ECO:0000313" key="2">
    <source>
        <dbReference type="Proteomes" id="UP000182958"/>
    </source>
</evidence>
<keyword evidence="2" id="KW-1185">Reference proteome</keyword>